<organism evidence="3 4">
    <name type="scientific">Syntrophothermus lipocalidus (strain DSM 12680 / TGB-C1)</name>
    <dbReference type="NCBI Taxonomy" id="643648"/>
    <lineage>
        <taxon>Bacteria</taxon>
        <taxon>Bacillati</taxon>
        <taxon>Bacillota</taxon>
        <taxon>Clostridia</taxon>
        <taxon>Eubacteriales</taxon>
        <taxon>Syntrophomonadaceae</taxon>
        <taxon>Syntrophothermus</taxon>
    </lineage>
</organism>
<evidence type="ECO:0000313" key="3">
    <source>
        <dbReference type="EMBL" id="ADI03062.1"/>
    </source>
</evidence>
<reference evidence="4" key="1">
    <citation type="journal article" date="2010" name="Stand. Genomic Sci.">
        <title>Complete genome sequence of Syntrophothermus lipocalidus type strain (TGB-C1T).</title>
        <authorList>
            <consortium name="US DOE Joint Genome Institute (JGI-PGF)"/>
            <person name="Djao O."/>
            <person name="Zhang X."/>
            <person name="Lucas S."/>
            <person name="Lapidus A."/>
            <person name="Glavina Del Rio T."/>
            <person name="Nolan M."/>
            <person name="Tice H."/>
            <person name="Cheng J."/>
            <person name="Han C."/>
            <person name="Tapia R."/>
            <person name="Goodwin L."/>
            <person name="Pitluck S."/>
            <person name="Liolios K."/>
            <person name="Ivanova N."/>
            <person name="Mavromatis K."/>
            <person name="Mikhailova N."/>
            <person name="Ovchinnikova G."/>
            <person name="Pati A."/>
            <person name="Brambilla E."/>
            <person name="Chen A."/>
            <person name="Palaniappan K."/>
            <person name="Land M."/>
            <person name="Hauser L."/>
            <person name="Chang Y."/>
            <person name="Jeffries C."/>
            <person name="Rohde M."/>
            <person name="Sikorski J."/>
            <person name="Spring S."/>
            <person name="Goker M."/>
            <person name="Detter J."/>
            <person name="Woyke T."/>
            <person name="Bristow J."/>
            <person name="Eisen J."/>
            <person name="Markowitz V."/>
            <person name="Hugenholtz P."/>
            <person name="Kyrpides N."/>
            <person name="Klenk H."/>
        </authorList>
    </citation>
    <scope>NUCLEOTIDE SEQUENCE [LARGE SCALE GENOMIC DNA]</scope>
    <source>
        <strain evidence="4">DSM 12680 / TGB-C1</strain>
    </source>
</reference>
<protein>
    <submittedName>
        <fullName evidence="3">S-layer domain protein</fullName>
    </submittedName>
</protein>
<gene>
    <name evidence="3" type="ordered locus">Slip_2323</name>
</gene>
<dbReference type="OrthoDB" id="1703838at2"/>
<dbReference type="eggNOG" id="COG1352">
    <property type="taxonomic scope" value="Bacteria"/>
</dbReference>
<keyword evidence="1" id="KW-0677">Repeat</keyword>
<evidence type="ECO:0000313" key="4">
    <source>
        <dbReference type="Proteomes" id="UP000000378"/>
    </source>
</evidence>
<dbReference type="Pfam" id="PF00395">
    <property type="entry name" value="SLH"/>
    <property type="match status" value="2"/>
</dbReference>
<dbReference type="AlphaFoldDB" id="D7CK78"/>
<feature type="domain" description="SLH" evidence="2">
    <location>
        <begin position="39"/>
        <end position="101"/>
    </location>
</feature>
<dbReference type="STRING" id="643648.Slip_2323"/>
<name>D7CK78_SYNLT</name>
<dbReference type="EMBL" id="CP002048">
    <property type="protein sequence ID" value="ADI03062.1"/>
    <property type="molecule type" value="Genomic_DNA"/>
</dbReference>
<dbReference type="InterPro" id="IPR001119">
    <property type="entry name" value="SLH_dom"/>
</dbReference>
<evidence type="ECO:0000256" key="1">
    <source>
        <dbReference type="ARBA" id="ARBA00022737"/>
    </source>
</evidence>
<dbReference type="KEGG" id="slp:Slip_2323"/>
<feature type="domain" description="SLH" evidence="2">
    <location>
        <begin position="168"/>
        <end position="231"/>
    </location>
</feature>
<dbReference type="PROSITE" id="PS51272">
    <property type="entry name" value="SLH"/>
    <property type="match status" value="2"/>
</dbReference>
<keyword evidence="4" id="KW-1185">Reference proteome</keyword>
<dbReference type="Proteomes" id="UP000000378">
    <property type="component" value="Chromosome"/>
</dbReference>
<accession>D7CK78</accession>
<dbReference type="HOGENOM" id="CLU_011985_0_0_9"/>
<evidence type="ECO:0000259" key="2">
    <source>
        <dbReference type="PROSITE" id="PS51272"/>
    </source>
</evidence>
<dbReference type="RefSeq" id="WP_013176464.1">
    <property type="nucleotide sequence ID" value="NC_014220.1"/>
</dbReference>
<sequence>MKRLLISWITLILMLFLVFPLKAEAADVYYGRLGAGTDISHLSFADVASHWARSSIYRLAALGVLRSSGPDFRPEAYATKEEALGMVVRLAGKEGEAQKLAVGPGEMASYRTPWGANYTRLAQNMGIVTPAERASANWQAPATREEVAYWIARMSGLAPVYDSEQHPVYSFQDWARFSSERIPYCATVVKLGIMSGRDAGMFYPQASIRRGELAAALDKASRIILAGQGYKELSGTVVRVSSGGQADSADTYVQVAQNDGLSFYVIAGSDKEVFVYDRTSGKTGLSGLLTSGDQVSVLVTPQNLVAYIEKRQVAEASVSGYLDYVDSVKRIVRATASDGKSYELAVSPLCKISLSGYPARMNDLVPGQPVVMLVSGSQVSEIRGDLPDSLTSGEVNGTRVVYGTLFTKTAGEISIRDENGNPYTYSLTSETDYYVGGVVSTYYSLKTGDYLKLTVDSQGNVIRVDVRKDAGDLAVYRGYLDEVKAAFSTVRFTDIYRYENGDLVKETSAAKTLKLASGAELFASSNRLSAAQLEAYRGRYAFVVTSIEGGEERIVRLVVRGDSERRINGKVEELDAYRDCMTVKYEPALIQYDQSTIAVEDNRLVDPDMVQAGDMVTVLAERKDNSSVLARVIVIEGTEEARYTIGKGVLDEVLSRSSIQIDSLDCLENNEWDYVGSNREYYYDALTYIVLATSSSVRELNAEEFYNLDEDLEEDDILFIAEGDRILALLVADGIEFSNEIITKGAVTSLDSGSITIGSVTNWSGFTEKWVAQSDNLTVKTKYALVVKKGQGGSASKLATKDAVYLLRASVGGERDVYAAAILVE</sequence>
<reference evidence="3 4" key="2">
    <citation type="journal article" date="2010" name="Stand. Genomic Sci.">
        <title>Complete genome sequence of Syntrophothermus lipocalidus type strain (TGB-C1).</title>
        <authorList>
            <person name="Djao O.D."/>
            <person name="Zhang X."/>
            <person name="Lucas S."/>
            <person name="Lapidus A."/>
            <person name="Del Rio T.G."/>
            <person name="Nolan M."/>
            <person name="Tice H."/>
            <person name="Cheng J.F."/>
            <person name="Han C."/>
            <person name="Tapia R."/>
            <person name="Goodwin L."/>
            <person name="Pitluck S."/>
            <person name="Liolios K."/>
            <person name="Ivanova N."/>
            <person name="Mavromatis K."/>
            <person name="Mikhailova N."/>
            <person name="Ovchinnikova G."/>
            <person name="Pati A."/>
            <person name="Brambilla E."/>
            <person name="Chen A."/>
            <person name="Palaniappan K."/>
            <person name="Land M."/>
            <person name="Hauser L."/>
            <person name="Chang Y.J."/>
            <person name="Jeffries C.D."/>
            <person name="Rohde M."/>
            <person name="Sikorski J."/>
            <person name="Spring S."/>
            <person name="Goker M."/>
            <person name="Detter J.C."/>
            <person name="Woyke T."/>
            <person name="Bristow J."/>
            <person name="Eisen J.A."/>
            <person name="Markowitz V."/>
            <person name="Hugenholtz P."/>
            <person name="Kyrpides N.C."/>
            <person name="Klenk H.P."/>
        </authorList>
    </citation>
    <scope>NUCLEOTIDE SEQUENCE [LARGE SCALE GENOMIC DNA]</scope>
    <source>
        <strain evidence="4">DSM 12680 / TGB-C1</strain>
    </source>
</reference>
<proteinExistence type="predicted"/>